<dbReference type="PANTHER" id="PTHR43283">
    <property type="entry name" value="BETA-LACTAMASE-RELATED"/>
    <property type="match status" value="1"/>
</dbReference>
<evidence type="ECO:0000259" key="1">
    <source>
        <dbReference type="Pfam" id="PF00144"/>
    </source>
</evidence>
<accession>A0A5B2UDI5</accession>
<dbReference type="GO" id="GO:0016787">
    <property type="term" value="F:hydrolase activity"/>
    <property type="evidence" value="ECO:0007669"/>
    <property type="project" value="UniProtKB-KW"/>
</dbReference>
<protein>
    <submittedName>
        <fullName evidence="2">Serine hydrolase</fullName>
    </submittedName>
</protein>
<comment type="caution">
    <text evidence="2">The sequence shown here is derived from an EMBL/GenBank/DDBJ whole genome shotgun (WGS) entry which is preliminary data.</text>
</comment>
<dbReference type="AlphaFoldDB" id="A0A5B2UDI5"/>
<reference evidence="2 3" key="1">
    <citation type="journal article" date="2015" name="Int. J. Syst. Evol. Microbiol.">
        <title>Chryseobacterium sediminis sp. nov., isolated from a river sediment.</title>
        <authorList>
            <person name="Kampfer P."/>
            <person name="Busse H.J."/>
            <person name="McInroy J.A."/>
            <person name="Glaeser S.P."/>
        </authorList>
    </citation>
    <scope>NUCLEOTIDE SEQUENCE [LARGE SCALE GENOMIC DNA]</scope>
    <source>
        <strain evidence="2 3">IMT-174</strain>
    </source>
</reference>
<keyword evidence="2" id="KW-0378">Hydrolase</keyword>
<dbReference type="InterPro" id="IPR001466">
    <property type="entry name" value="Beta-lactam-related"/>
</dbReference>
<organism evidence="2 3">
    <name type="scientific">Chryseobacterium sediminis</name>
    <dbReference type="NCBI Taxonomy" id="1679494"/>
    <lineage>
        <taxon>Bacteria</taxon>
        <taxon>Pseudomonadati</taxon>
        <taxon>Bacteroidota</taxon>
        <taxon>Flavobacteriia</taxon>
        <taxon>Flavobacteriales</taxon>
        <taxon>Weeksellaceae</taxon>
        <taxon>Chryseobacterium group</taxon>
        <taxon>Chryseobacterium</taxon>
    </lineage>
</organism>
<name>A0A5B2UDI5_9FLAO</name>
<dbReference type="SUPFAM" id="SSF56601">
    <property type="entry name" value="beta-lactamase/transpeptidase-like"/>
    <property type="match status" value="1"/>
</dbReference>
<dbReference type="Gene3D" id="3.40.710.10">
    <property type="entry name" value="DD-peptidase/beta-lactamase superfamily"/>
    <property type="match status" value="1"/>
</dbReference>
<dbReference type="Pfam" id="PF00144">
    <property type="entry name" value="Beta-lactamase"/>
    <property type="match status" value="1"/>
</dbReference>
<dbReference type="PANTHER" id="PTHR43283:SF7">
    <property type="entry name" value="BETA-LACTAMASE-RELATED DOMAIN-CONTAINING PROTEIN"/>
    <property type="match status" value="1"/>
</dbReference>
<evidence type="ECO:0000313" key="2">
    <source>
        <dbReference type="EMBL" id="KAA2224418.1"/>
    </source>
</evidence>
<dbReference type="InterPro" id="IPR050789">
    <property type="entry name" value="Diverse_Enzym_Activities"/>
</dbReference>
<proteinExistence type="predicted"/>
<dbReference type="Proteomes" id="UP000323082">
    <property type="component" value="Unassembled WGS sequence"/>
</dbReference>
<evidence type="ECO:0000313" key="3">
    <source>
        <dbReference type="Proteomes" id="UP000323082"/>
    </source>
</evidence>
<sequence>MKPILLLIFIFTFYLYHGQNKNIVNSEKIENPIQKNNIGKIIFLNKSIALGSLKDSDFLSSSLFQENGDLSIHAFFDNSLVNYLHQLEPNWTVDELLKKGNYQFSFYVDGNLIYKENLNTGAGTAENKKIKTALQIPLLSSKNEDSWGRYLWMRFYMAHNGIDALTEGNHILAIEIRPYLNDSTIKTGPVIAKGQINLNVPSQHIPEQKIAIQPIQSNSGWKVSQEKFNTETIRSLNKKIAENRFKNITGIVIIKDGKLLLEEYFNGSGRDSLQDTRSVGKSFSSALTGIAVKEGYLKSENQYLKDFYDLKQFKNYSSQKDNVTIKSLLTMSSGFEGNDENSESAGNEENMYPTENWVNFTLDLPMTENTIGKNWSYFTAGVVVTGDILDKTVPQGLKNYADKKLFQPLGITNYKWQFTPQQKPSLAGGLRMKALDFAKFGQLYSNNGIWNGKTILTQDWIKKSFTNYFTDNPDFEGYGYLFWRKVYTVGNNSYEAFQSSGNGGNKIIIFTKIPVVMVITAQAYNKPYAHSQVEKMVQEYLLPALMISGKMSNENQ</sequence>
<dbReference type="OrthoDB" id="9773047at2"/>
<feature type="domain" description="Beta-lactamase-related" evidence="1">
    <location>
        <begin position="251"/>
        <end position="525"/>
    </location>
</feature>
<gene>
    <name evidence="2" type="ORF">FW780_09505</name>
</gene>
<dbReference type="InterPro" id="IPR012338">
    <property type="entry name" value="Beta-lactam/transpept-like"/>
</dbReference>
<dbReference type="RefSeq" id="WP_149833365.1">
    <property type="nucleotide sequence ID" value="NZ_VUNZ01000001.1"/>
</dbReference>
<dbReference type="EMBL" id="VUNZ01000001">
    <property type="protein sequence ID" value="KAA2224418.1"/>
    <property type="molecule type" value="Genomic_DNA"/>
</dbReference>